<dbReference type="EMBL" id="ML119648">
    <property type="protein sequence ID" value="RPA86843.1"/>
    <property type="molecule type" value="Genomic_DNA"/>
</dbReference>
<organism evidence="1 2">
    <name type="scientific">Ascobolus immersus RN42</name>
    <dbReference type="NCBI Taxonomy" id="1160509"/>
    <lineage>
        <taxon>Eukaryota</taxon>
        <taxon>Fungi</taxon>
        <taxon>Dikarya</taxon>
        <taxon>Ascomycota</taxon>
        <taxon>Pezizomycotina</taxon>
        <taxon>Pezizomycetes</taxon>
        <taxon>Pezizales</taxon>
        <taxon>Ascobolaceae</taxon>
        <taxon>Ascobolus</taxon>
    </lineage>
</organism>
<evidence type="ECO:0000313" key="1">
    <source>
        <dbReference type="EMBL" id="RPA86843.1"/>
    </source>
</evidence>
<keyword evidence="2" id="KW-1185">Reference proteome</keyword>
<evidence type="ECO:0000313" key="2">
    <source>
        <dbReference type="Proteomes" id="UP000275078"/>
    </source>
</evidence>
<proteinExistence type="predicted"/>
<gene>
    <name evidence="1" type="ORF">BJ508DRAFT_411019</name>
</gene>
<sequence length="94" mass="11109">MTHENLSKSCTWTQERRLVYLRRLAENDEVLNPGPREHLHLEDLKLGLEDVVLANDLYDRYMKSTGYGQRKKLFIAWRGIRKSWDCQCGRIDAS</sequence>
<dbReference type="Proteomes" id="UP000275078">
    <property type="component" value="Unassembled WGS sequence"/>
</dbReference>
<accession>A0A3N4IL29</accession>
<name>A0A3N4IL29_ASCIM</name>
<reference evidence="1 2" key="1">
    <citation type="journal article" date="2018" name="Nat. Ecol. Evol.">
        <title>Pezizomycetes genomes reveal the molecular basis of ectomycorrhizal truffle lifestyle.</title>
        <authorList>
            <person name="Murat C."/>
            <person name="Payen T."/>
            <person name="Noel B."/>
            <person name="Kuo A."/>
            <person name="Morin E."/>
            <person name="Chen J."/>
            <person name="Kohler A."/>
            <person name="Krizsan K."/>
            <person name="Balestrini R."/>
            <person name="Da Silva C."/>
            <person name="Montanini B."/>
            <person name="Hainaut M."/>
            <person name="Levati E."/>
            <person name="Barry K.W."/>
            <person name="Belfiori B."/>
            <person name="Cichocki N."/>
            <person name="Clum A."/>
            <person name="Dockter R.B."/>
            <person name="Fauchery L."/>
            <person name="Guy J."/>
            <person name="Iotti M."/>
            <person name="Le Tacon F."/>
            <person name="Lindquist E.A."/>
            <person name="Lipzen A."/>
            <person name="Malagnac F."/>
            <person name="Mello A."/>
            <person name="Molinier V."/>
            <person name="Miyauchi S."/>
            <person name="Poulain J."/>
            <person name="Riccioni C."/>
            <person name="Rubini A."/>
            <person name="Sitrit Y."/>
            <person name="Splivallo R."/>
            <person name="Traeger S."/>
            <person name="Wang M."/>
            <person name="Zifcakova L."/>
            <person name="Wipf D."/>
            <person name="Zambonelli A."/>
            <person name="Paolocci F."/>
            <person name="Nowrousian M."/>
            <person name="Ottonello S."/>
            <person name="Baldrian P."/>
            <person name="Spatafora J.W."/>
            <person name="Henrissat B."/>
            <person name="Nagy L.G."/>
            <person name="Aury J.M."/>
            <person name="Wincker P."/>
            <person name="Grigoriev I.V."/>
            <person name="Bonfante P."/>
            <person name="Martin F.M."/>
        </authorList>
    </citation>
    <scope>NUCLEOTIDE SEQUENCE [LARGE SCALE GENOMIC DNA]</scope>
    <source>
        <strain evidence="1 2">RN42</strain>
    </source>
</reference>
<protein>
    <submittedName>
        <fullName evidence="1">Uncharacterized protein</fullName>
    </submittedName>
</protein>
<dbReference type="AlphaFoldDB" id="A0A3N4IL29"/>